<dbReference type="InterPro" id="IPR001509">
    <property type="entry name" value="Epimerase_deHydtase"/>
</dbReference>
<evidence type="ECO:0000313" key="3">
    <source>
        <dbReference type="EMBL" id="SFV67593.1"/>
    </source>
</evidence>
<dbReference type="PANTHER" id="PTHR43000">
    <property type="entry name" value="DTDP-D-GLUCOSE 4,6-DEHYDRATASE-RELATED"/>
    <property type="match status" value="1"/>
</dbReference>
<dbReference type="GO" id="GO:0003978">
    <property type="term" value="F:UDP-glucose 4-epimerase activity"/>
    <property type="evidence" value="ECO:0007669"/>
    <property type="project" value="UniProtKB-EC"/>
</dbReference>
<feature type="domain" description="NAD-dependent epimerase/dehydratase" evidence="2">
    <location>
        <begin position="4"/>
        <end position="216"/>
    </location>
</feature>
<evidence type="ECO:0000256" key="1">
    <source>
        <dbReference type="ARBA" id="ARBA00007637"/>
    </source>
</evidence>
<accession>A0A1W1CPF7</accession>
<evidence type="ECO:0000259" key="2">
    <source>
        <dbReference type="Pfam" id="PF01370"/>
    </source>
</evidence>
<organism evidence="3">
    <name type="scientific">hydrothermal vent metagenome</name>
    <dbReference type="NCBI Taxonomy" id="652676"/>
    <lineage>
        <taxon>unclassified sequences</taxon>
        <taxon>metagenomes</taxon>
        <taxon>ecological metagenomes</taxon>
    </lineage>
</organism>
<dbReference type="EMBL" id="FPHJ01000057">
    <property type="protein sequence ID" value="SFV67593.1"/>
    <property type="molecule type" value="Genomic_DNA"/>
</dbReference>
<dbReference type="AlphaFoldDB" id="A0A1W1CPF7"/>
<dbReference type="Pfam" id="PF01370">
    <property type="entry name" value="Epimerase"/>
    <property type="match status" value="1"/>
</dbReference>
<dbReference type="SUPFAM" id="SSF51735">
    <property type="entry name" value="NAD(P)-binding Rossmann-fold domains"/>
    <property type="match status" value="1"/>
</dbReference>
<proteinExistence type="inferred from homology"/>
<dbReference type="EC" id="5.1.3.2" evidence="3"/>
<name>A0A1W1CPF7_9ZZZZ</name>
<dbReference type="InterPro" id="IPR036291">
    <property type="entry name" value="NAD(P)-bd_dom_sf"/>
</dbReference>
<reference evidence="3" key="1">
    <citation type="submission" date="2016-10" db="EMBL/GenBank/DDBJ databases">
        <authorList>
            <person name="de Groot N.N."/>
        </authorList>
    </citation>
    <scope>NUCLEOTIDE SEQUENCE</scope>
</reference>
<comment type="similarity">
    <text evidence="1">Belongs to the NAD(P)-dependent epimerase/dehydratase family.</text>
</comment>
<protein>
    <submittedName>
        <fullName evidence="3">UDP-glucose 4-epimerase</fullName>
        <ecNumber evidence="3">5.1.3.2</ecNumber>
    </submittedName>
</protein>
<keyword evidence="3" id="KW-0413">Isomerase</keyword>
<gene>
    <name evidence="3" type="ORF">MNB_SUP05-5-834</name>
</gene>
<dbReference type="Gene3D" id="3.40.50.720">
    <property type="entry name" value="NAD(P)-binding Rossmann-like Domain"/>
    <property type="match status" value="1"/>
</dbReference>
<sequence>MKKILITGGAGFIGSNLCEELVKDKNNEVYSLDNYSTGCEENHIDGVVYIKGETSEINKLIKFNPDFIYHLGEYSRVEQSFDDIETVWHSNKDGIFAILQFCRKTGAKIIYAGSSTKFGDGGLGRSQSPYAWTKSSNTELVVNYGNWFNVSYAITYFYNVYGKREIATGKYATLIALFKEKIKNNEKLTVVSPGTQKRNFTHIEDIISGLILVGEQGFGDEFGIGSEESYTILEIAKMFGGEIEMLPERKGNRMSADVRVEKTKALGWRAQKNIIDYIKDNK</sequence>